<feature type="domain" description="NADP-dependent oxidoreductase" evidence="1">
    <location>
        <begin position="22"/>
        <end position="317"/>
    </location>
</feature>
<dbReference type="InterPro" id="IPR035959">
    <property type="entry name" value="RutC-like_sf"/>
</dbReference>
<dbReference type="PANTHER" id="PTHR43147:SF2">
    <property type="entry name" value="NADP-DEPENDENT OXIDOREDUCTASE DOMAIN-CONTAINING PROTEIN"/>
    <property type="match status" value="1"/>
</dbReference>
<dbReference type="Gene3D" id="3.20.20.100">
    <property type="entry name" value="NADP-dependent oxidoreductase domain"/>
    <property type="match status" value="1"/>
</dbReference>
<dbReference type="Gene3D" id="3.30.1330.40">
    <property type="entry name" value="RutC-like"/>
    <property type="match status" value="1"/>
</dbReference>
<dbReference type="SUPFAM" id="SSF51430">
    <property type="entry name" value="NAD(P)-linked oxidoreductase"/>
    <property type="match status" value="1"/>
</dbReference>
<dbReference type="AlphaFoldDB" id="A0A094PT12"/>
<name>A0A094PT12_9ZZZZ</name>
<reference evidence="2" key="1">
    <citation type="submission" date="2014-06" db="EMBL/GenBank/DDBJ databases">
        <title>Key roles for freshwater Actinobacteria revealed by deep metagenomic sequencing.</title>
        <authorList>
            <person name="Ghai R."/>
            <person name="Mizuno C.M."/>
            <person name="Picazo A."/>
            <person name="Camacho A."/>
            <person name="Rodriguez-Valera F."/>
        </authorList>
    </citation>
    <scope>NUCLEOTIDE SEQUENCE</scope>
</reference>
<dbReference type="SUPFAM" id="SSF55298">
    <property type="entry name" value="YjgF-like"/>
    <property type="match status" value="1"/>
</dbReference>
<dbReference type="CDD" id="cd19101">
    <property type="entry name" value="AKR_unchar"/>
    <property type="match status" value="1"/>
</dbReference>
<protein>
    <submittedName>
        <fullName evidence="2">Endoribonuclease L-PSP</fullName>
    </submittedName>
</protein>
<gene>
    <name evidence="2" type="ORF">GM51_16175</name>
</gene>
<dbReference type="InterPro" id="IPR036812">
    <property type="entry name" value="NAD(P)_OxRdtase_dom_sf"/>
</dbReference>
<dbReference type="InterPro" id="IPR023210">
    <property type="entry name" value="NADP_OxRdtase_dom"/>
</dbReference>
<organism evidence="2">
    <name type="scientific">freshwater metagenome</name>
    <dbReference type="NCBI Taxonomy" id="449393"/>
    <lineage>
        <taxon>unclassified sequences</taxon>
        <taxon>metagenomes</taxon>
        <taxon>ecological metagenomes</taxon>
    </lineage>
</organism>
<evidence type="ECO:0000259" key="1">
    <source>
        <dbReference type="Pfam" id="PF00248"/>
    </source>
</evidence>
<dbReference type="Pfam" id="PF00248">
    <property type="entry name" value="Aldo_ket_red"/>
    <property type="match status" value="1"/>
</dbReference>
<proteinExistence type="predicted"/>
<evidence type="ECO:0000313" key="2">
    <source>
        <dbReference type="EMBL" id="KGA14895.1"/>
    </source>
</evidence>
<dbReference type="PANTHER" id="PTHR43147">
    <property type="entry name" value="PROTEIN TAS"/>
    <property type="match status" value="1"/>
</dbReference>
<accession>A0A094PT12</accession>
<dbReference type="Pfam" id="PF01042">
    <property type="entry name" value="Ribonuc_L-PSP"/>
    <property type="match status" value="1"/>
</dbReference>
<sequence length="485" mass="53504">MPANKVQTYKLAKNLEISRAITGLWQIADMEKDGNTLDPVRTAQFMAPYAEAGLNTFDMADHYGSAEIIAGTFKKNLGEGTKTKLLTKWVPKPGPVSREQVREAVQARLDRLQTKKVDLLQYHAWKFSNPYWLDALIYLQELKEEGLIRAIGTTNFDTAHLRIAKSSGVDLVSNQISYSLVDRRGGGQMADYCDANGIAILAYGTLCGGFISKKWLGKSEPTADGLSNWSLMKYKRFIDSAGGWDKFQSVLEVLNKVSEETDRSISTIASKYQLAQKAVGAVIIGARLGENAHIADATSLFTFELSKDQRKRIKSALDLLDPIPGDCGDEYRKPPYLTASGDLSHHLEEFPPVYKSIKSATKERIDSGTTWETLAGYSRAVRIGDRVLVSGTTATHGELAVSKTDPAAQAHFIIDKIEASLESLGAKLSDVVRTRVFVNNMSDWEAISRAHGERFADIRPANTMFIAKLIGDEYLAEIEAEAVIQ</sequence>
<dbReference type="InterPro" id="IPR006175">
    <property type="entry name" value="YjgF/YER057c/UK114"/>
</dbReference>
<comment type="caution">
    <text evidence="2">The sequence shown here is derived from an EMBL/GenBank/DDBJ whole genome shotgun (WGS) entry which is preliminary data.</text>
</comment>
<dbReference type="EMBL" id="JNSL01000132">
    <property type="protein sequence ID" value="KGA14895.1"/>
    <property type="molecule type" value="Genomic_DNA"/>
</dbReference>
<dbReference type="CDD" id="cd06154">
    <property type="entry name" value="YjgF_YER057c_UK114_like_6"/>
    <property type="match status" value="1"/>
</dbReference>